<dbReference type="PANTHER" id="PTHR43569:SF2">
    <property type="entry name" value="AMIDOHYDROLASE-RELATED DOMAIN-CONTAINING PROTEIN"/>
    <property type="match status" value="1"/>
</dbReference>
<dbReference type="PANTHER" id="PTHR43569">
    <property type="entry name" value="AMIDOHYDROLASE"/>
    <property type="match status" value="1"/>
</dbReference>
<dbReference type="KEGG" id="acoa:RB602_02690"/>
<proteinExistence type="inferred from homology"/>
<evidence type="ECO:0000256" key="1">
    <source>
        <dbReference type="ARBA" id="ARBA00038310"/>
    </source>
</evidence>
<accession>A0AA97FAR2</accession>
<feature type="domain" description="Amidohydrolase-related" evidence="2">
    <location>
        <begin position="3"/>
        <end position="274"/>
    </location>
</feature>
<dbReference type="Gene3D" id="3.20.20.140">
    <property type="entry name" value="Metal-dependent hydrolases"/>
    <property type="match status" value="1"/>
</dbReference>
<dbReference type="InterPro" id="IPR006680">
    <property type="entry name" value="Amidohydro-rel"/>
</dbReference>
<keyword evidence="4" id="KW-1185">Reference proteome</keyword>
<dbReference type="Pfam" id="PF04909">
    <property type="entry name" value="Amidohydro_2"/>
    <property type="match status" value="1"/>
</dbReference>
<reference evidence="3 4" key="1">
    <citation type="submission" date="2023-10" db="EMBL/GenBank/DDBJ databases">
        <title>Complete genome sequence of a Sphingomonadaceae bacterium.</title>
        <authorList>
            <person name="Yan C."/>
        </authorList>
    </citation>
    <scope>NUCLEOTIDE SEQUENCE [LARGE SCALE GENOMIC DNA]</scope>
    <source>
        <strain evidence="3 4">SCSIO 66989</strain>
    </source>
</reference>
<evidence type="ECO:0000313" key="3">
    <source>
        <dbReference type="EMBL" id="WOE75640.1"/>
    </source>
</evidence>
<dbReference type="RefSeq" id="WP_317082722.1">
    <property type="nucleotide sequence ID" value="NZ_CP136594.1"/>
</dbReference>
<evidence type="ECO:0000259" key="2">
    <source>
        <dbReference type="Pfam" id="PF04909"/>
    </source>
</evidence>
<dbReference type="InterPro" id="IPR032466">
    <property type="entry name" value="Metal_Hydrolase"/>
</dbReference>
<sequence length="277" mass="31057">MRIDAHQHFWRRDRGDYDWLTPEMRPLWRDFLPDDLAPILTNHAIVGTVLVQAAPTDAETEFMLSLARDHPLIRGVVGWTNLEAVDAPIRIAALASDPLLVGLRPMLQDLADDDAILAPQVQPALAAMAHHRLALDALIRPRHLSRLVILRERHPSLRIVIDHAAKPDIASGDLKNWSRDLRAVAADGVTHCKLSGLVTEAATDWCLDDLRPVVDIVLEAFGPERVMWGSDWPVLNLASDYDSWVEASHTLLADLDQEQQADVLGDSARRFYKLEEQ</sequence>
<evidence type="ECO:0000313" key="4">
    <source>
        <dbReference type="Proteomes" id="UP001302429"/>
    </source>
</evidence>
<comment type="similarity">
    <text evidence="1">Belongs to the metallo-dependent hydrolases superfamily.</text>
</comment>
<name>A0AA97FAR2_9SPHN</name>
<dbReference type="AlphaFoldDB" id="A0AA97FAR2"/>
<organism evidence="3 4">
    <name type="scientific">Alterisphingorhabdus coralli</name>
    <dbReference type="NCBI Taxonomy" id="3071408"/>
    <lineage>
        <taxon>Bacteria</taxon>
        <taxon>Pseudomonadati</taxon>
        <taxon>Pseudomonadota</taxon>
        <taxon>Alphaproteobacteria</taxon>
        <taxon>Sphingomonadales</taxon>
        <taxon>Sphingomonadaceae</taxon>
        <taxon>Alterisphingorhabdus (ex Yan et al. 2024)</taxon>
    </lineage>
</organism>
<dbReference type="Proteomes" id="UP001302429">
    <property type="component" value="Chromosome"/>
</dbReference>
<dbReference type="EMBL" id="CP136594">
    <property type="protein sequence ID" value="WOE75640.1"/>
    <property type="molecule type" value="Genomic_DNA"/>
</dbReference>
<dbReference type="InterPro" id="IPR052350">
    <property type="entry name" value="Metallo-dep_Lactonases"/>
</dbReference>
<protein>
    <submittedName>
        <fullName evidence="3">Amidohydrolase family protein</fullName>
    </submittedName>
</protein>
<dbReference type="SUPFAM" id="SSF51556">
    <property type="entry name" value="Metallo-dependent hydrolases"/>
    <property type="match status" value="1"/>
</dbReference>
<dbReference type="GO" id="GO:0016787">
    <property type="term" value="F:hydrolase activity"/>
    <property type="evidence" value="ECO:0007669"/>
    <property type="project" value="InterPro"/>
</dbReference>
<gene>
    <name evidence="3" type="ORF">RB602_02690</name>
</gene>